<comment type="similarity">
    <text evidence="6">Belongs to the vsr family.</text>
</comment>
<dbReference type="GO" id="GO:0004519">
    <property type="term" value="F:endonuclease activity"/>
    <property type="evidence" value="ECO:0007669"/>
    <property type="project" value="UniProtKB-KW"/>
</dbReference>
<reference evidence="7 8" key="1">
    <citation type="submission" date="2018-03" db="EMBL/GenBank/DDBJ databases">
        <authorList>
            <person name="Zhou J."/>
            <person name="Li X."/>
            <person name="Xue M."/>
            <person name="Yin J."/>
        </authorList>
    </citation>
    <scope>NUCLEOTIDE SEQUENCE [LARGE SCALE GENOMIC DNA]</scope>
    <source>
        <strain evidence="7 8">SYSU ZJ2214</strain>
    </source>
</reference>
<evidence type="ECO:0000313" key="7">
    <source>
        <dbReference type="EMBL" id="PTL94959.1"/>
    </source>
</evidence>
<dbReference type="CDD" id="cd00221">
    <property type="entry name" value="Vsr"/>
    <property type="match status" value="1"/>
</dbReference>
<dbReference type="RefSeq" id="WP_108132531.1">
    <property type="nucleotide sequence ID" value="NZ_PXNS01000005.1"/>
</dbReference>
<dbReference type="EC" id="3.1.-.-" evidence="6"/>
<evidence type="ECO:0000256" key="5">
    <source>
        <dbReference type="ARBA" id="ARBA00023204"/>
    </source>
</evidence>
<evidence type="ECO:0000256" key="2">
    <source>
        <dbReference type="ARBA" id="ARBA00022759"/>
    </source>
</evidence>
<comment type="caution">
    <text evidence="7">The sequence shown here is derived from an EMBL/GenBank/DDBJ whole genome shotgun (WGS) entry which is preliminary data.</text>
</comment>
<keyword evidence="1 6" id="KW-0540">Nuclease</keyword>
<proteinExistence type="inferred from homology"/>
<evidence type="ECO:0000313" key="8">
    <source>
        <dbReference type="Proteomes" id="UP000241895"/>
    </source>
</evidence>
<keyword evidence="5 6" id="KW-0234">DNA repair</keyword>
<accession>A0ABX5IXV9</accession>
<protein>
    <recommendedName>
        <fullName evidence="6">Very short patch repair endonuclease</fullName>
        <ecNumber evidence="6">3.1.-.-</ecNumber>
    </recommendedName>
</protein>
<dbReference type="NCBIfam" id="TIGR00632">
    <property type="entry name" value="vsr"/>
    <property type="match status" value="1"/>
</dbReference>
<keyword evidence="8" id="KW-1185">Reference proteome</keyword>
<sequence length="155" mass="17999">MNDIVDPQTRSRMMSAIKGKNTNPELAVRRYLHARGFRYRLHRAGLPGKPDLVLPKYRLAIFVHGCFWHRHAGCFYATSPATRKNFWREKLDGNVARDKRQQTALTDAGWRVLVIWECGLKHNSSEASQIDDLIMGEDSWTEWPKKPPKTRPKKT</sequence>
<evidence type="ECO:0000256" key="6">
    <source>
        <dbReference type="PIRNR" id="PIRNR018267"/>
    </source>
</evidence>
<dbReference type="InterPro" id="IPR004603">
    <property type="entry name" value="DNA_mismatch_endonuc_vsr"/>
</dbReference>
<dbReference type="SUPFAM" id="SSF52980">
    <property type="entry name" value="Restriction endonuclease-like"/>
    <property type="match status" value="1"/>
</dbReference>
<evidence type="ECO:0000256" key="3">
    <source>
        <dbReference type="ARBA" id="ARBA00022763"/>
    </source>
</evidence>
<dbReference type="PIRSF" id="PIRSF018267">
    <property type="entry name" value="VSR_endonuc"/>
    <property type="match status" value="1"/>
</dbReference>
<dbReference type="Pfam" id="PF03852">
    <property type="entry name" value="Vsr"/>
    <property type="match status" value="1"/>
</dbReference>
<keyword evidence="4 6" id="KW-0378">Hydrolase</keyword>
<keyword evidence="2 6" id="KW-0255">Endonuclease</keyword>
<dbReference type="InterPro" id="IPR011335">
    <property type="entry name" value="Restrct_endonuc-II-like"/>
</dbReference>
<comment type="function">
    <text evidence="6">May nick specific sequences that contain T:G mispairs resulting from m5C-deamination.</text>
</comment>
<keyword evidence="3 6" id="KW-0227">DNA damage</keyword>
<name>A0ABX5IXV9_9GAMM</name>
<gene>
    <name evidence="7" type="ORF">C6W88_11500</name>
</gene>
<dbReference type="Gene3D" id="3.40.960.10">
    <property type="entry name" value="VSR Endonuclease"/>
    <property type="match status" value="1"/>
</dbReference>
<evidence type="ECO:0000256" key="4">
    <source>
        <dbReference type="ARBA" id="ARBA00022801"/>
    </source>
</evidence>
<organism evidence="7 8">
    <name type="scientific">Halomonas litopenaei</name>
    <dbReference type="NCBI Taxonomy" id="2109328"/>
    <lineage>
        <taxon>Bacteria</taxon>
        <taxon>Pseudomonadati</taxon>
        <taxon>Pseudomonadota</taxon>
        <taxon>Gammaproteobacteria</taxon>
        <taxon>Oceanospirillales</taxon>
        <taxon>Halomonadaceae</taxon>
        <taxon>Halomonas</taxon>
    </lineage>
</organism>
<dbReference type="EMBL" id="PXNS01000005">
    <property type="protein sequence ID" value="PTL94959.1"/>
    <property type="molecule type" value="Genomic_DNA"/>
</dbReference>
<dbReference type="Proteomes" id="UP000241895">
    <property type="component" value="Unassembled WGS sequence"/>
</dbReference>
<evidence type="ECO:0000256" key="1">
    <source>
        <dbReference type="ARBA" id="ARBA00022722"/>
    </source>
</evidence>